<dbReference type="OrthoDB" id="506498at2759"/>
<dbReference type="Proteomes" id="UP000469558">
    <property type="component" value="Unassembled WGS sequence"/>
</dbReference>
<organism evidence="2 3">
    <name type="scientific">Lachnellula suecica</name>
    <dbReference type="NCBI Taxonomy" id="602035"/>
    <lineage>
        <taxon>Eukaryota</taxon>
        <taxon>Fungi</taxon>
        <taxon>Dikarya</taxon>
        <taxon>Ascomycota</taxon>
        <taxon>Pezizomycotina</taxon>
        <taxon>Leotiomycetes</taxon>
        <taxon>Helotiales</taxon>
        <taxon>Lachnaceae</taxon>
        <taxon>Lachnellula</taxon>
    </lineage>
</organism>
<dbReference type="EMBL" id="QGMK01000891">
    <property type="protein sequence ID" value="TVY76004.1"/>
    <property type="molecule type" value="Genomic_DNA"/>
</dbReference>
<feature type="compositionally biased region" description="Low complexity" evidence="1">
    <location>
        <begin position="31"/>
        <end position="43"/>
    </location>
</feature>
<dbReference type="InterPro" id="IPR029063">
    <property type="entry name" value="SAM-dependent_MTases_sf"/>
</dbReference>
<comment type="caution">
    <text evidence="2">The sequence shown here is derived from an EMBL/GenBank/DDBJ whole genome shotgun (WGS) entry which is preliminary data.</text>
</comment>
<proteinExistence type="predicted"/>
<evidence type="ECO:0000256" key="1">
    <source>
        <dbReference type="SAM" id="MobiDB-lite"/>
    </source>
</evidence>
<reference evidence="2 3" key="1">
    <citation type="submission" date="2018-05" db="EMBL/GenBank/DDBJ databases">
        <title>Genome sequencing and assembly of the regulated plant pathogen Lachnellula willkommii and related sister species for the development of diagnostic species identification markers.</title>
        <authorList>
            <person name="Giroux E."/>
            <person name="Bilodeau G."/>
        </authorList>
    </citation>
    <scope>NUCLEOTIDE SEQUENCE [LARGE SCALE GENOMIC DNA]</scope>
    <source>
        <strain evidence="2 3">CBS 268.59</strain>
    </source>
</reference>
<feature type="region of interest" description="Disordered" evidence="1">
    <location>
        <begin position="16"/>
        <end position="43"/>
    </location>
</feature>
<feature type="compositionally biased region" description="Polar residues" evidence="1">
    <location>
        <begin position="218"/>
        <end position="238"/>
    </location>
</feature>
<feature type="region of interest" description="Disordered" evidence="1">
    <location>
        <begin position="215"/>
        <end position="238"/>
    </location>
</feature>
<protein>
    <recommendedName>
        <fullName evidence="4">Methyltransferase domain-containing protein</fullName>
    </recommendedName>
</protein>
<evidence type="ECO:0000313" key="2">
    <source>
        <dbReference type="EMBL" id="TVY76004.1"/>
    </source>
</evidence>
<dbReference type="AlphaFoldDB" id="A0A8T9C1U9"/>
<gene>
    <name evidence="2" type="ORF">LSUE1_G005491</name>
</gene>
<sequence length="505" mass="55982">MSPFLFTTATGEIFELPCQDPPSPSPLFAFPTSPNDSDSDSPCDYFTARPSLDGVDEIKDRNACCINASQEPSPPKSPSFLRNPSCSSTHPLIKIVKLEELIEATTRISPSPKIMAVSPAKKGERRTAAQAALISMVYNEYGELVSPESLLKPPVASELSTTGILRVLKKAYHHYFRTSMGDILADEMRGKISLIVNDGTLKWETQFSSWLFEPPSPGSETPISAVSETLPSPTPNSQPRVLELGCGDGKWCLKVKKEFPSWLIDGIDDTNHWMCIHPDLKPRDFMAAEAGGNHNDYFCVIEFLEIDPRPRTSFVGPITKVETLHRSGADVDWTDKIADRFKGEVDIELATDVPGWLGRVEARLEAYLRPRDVSMMSNNGFYGFQSVEIELEDTIPKLKAELPTPELDAIKSGNYWLNLYLVTGRKPSLPRPGDLLSDGTRQEMTASTYDAMARFNDAKTSQWKRFDLDTKLTTMLESLTTLPIAVEIPMVASVTRGTPTDGLIR</sequence>
<keyword evidence="3" id="KW-1185">Reference proteome</keyword>
<evidence type="ECO:0000313" key="3">
    <source>
        <dbReference type="Proteomes" id="UP000469558"/>
    </source>
</evidence>
<name>A0A8T9C1U9_9HELO</name>
<evidence type="ECO:0008006" key="4">
    <source>
        <dbReference type="Google" id="ProtNLM"/>
    </source>
</evidence>
<accession>A0A8T9C1U9</accession>
<dbReference type="SUPFAM" id="SSF53335">
    <property type="entry name" value="S-adenosyl-L-methionine-dependent methyltransferases"/>
    <property type="match status" value="1"/>
</dbReference>